<keyword evidence="1" id="KW-0472">Membrane</keyword>
<evidence type="ECO:0000256" key="1">
    <source>
        <dbReference type="SAM" id="Phobius"/>
    </source>
</evidence>
<evidence type="ECO:0000313" key="3">
    <source>
        <dbReference type="Proteomes" id="UP001500443"/>
    </source>
</evidence>
<sequence>MERTAEYAARPEAVAGALAAFGAPPPERRHPLVALAMVLPLAIVLTVVFGGWDAVITHASSVAGMMGQ</sequence>
<keyword evidence="1" id="KW-0812">Transmembrane</keyword>
<comment type="caution">
    <text evidence="2">The sequence shown here is derived from an EMBL/GenBank/DDBJ whole genome shotgun (WGS) entry which is preliminary data.</text>
</comment>
<dbReference type="EMBL" id="BAAAPF010000564">
    <property type="protein sequence ID" value="GAA1515048.1"/>
    <property type="molecule type" value="Genomic_DNA"/>
</dbReference>
<keyword evidence="3" id="KW-1185">Reference proteome</keyword>
<proteinExistence type="predicted"/>
<name>A0ABN2ABK9_9ACTN</name>
<organism evidence="2 3">
    <name type="scientific">Streptomyces synnematoformans</name>
    <dbReference type="NCBI Taxonomy" id="415721"/>
    <lineage>
        <taxon>Bacteria</taxon>
        <taxon>Bacillati</taxon>
        <taxon>Actinomycetota</taxon>
        <taxon>Actinomycetes</taxon>
        <taxon>Kitasatosporales</taxon>
        <taxon>Streptomycetaceae</taxon>
        <taxon>Streptomyces</taxon>
    </lineage>
</organism>
<protein>
    <submittedName>
        <fullName evidence="2">Uncharacterized protein</fullName>
    </submittedName>
</protein>
<gene>
    <name evidence="2" type="ORF">GCM10009802_67010</name>
</gene>
<evidence type="ECO:0000313" key="2">
    <source>
        <dbReference type="EMBL" id="GAA1515048.1"/>
    </source>
</evidence>
<feature type="transmembrane region" description="Helical" evidence="1">
    <location>
        <begin position="32"/>
        <end position="52"/>
    </location>
</feature>
<reference evidence="2 3" key="1">
    <citation type="journal article" date="2019" name="Int. J. Syst. Evol. Microbiol.">
        <title>The Global Catalogue of Microorganisms (GCM) 10K type strain sequencing project: providing services to taxonomists for standard genome sequencing and annotation.</title>
        <authorList>
            <consortium name="The Broad Institute Genomics Platform"/>
            <consortium name="The Broad Institute Genome Sequencing Center for Infectious Disease"/>
            <person name="Wu L."/>
            <person name="Ma J."/>
        </authorList>
    </citation>
    <scope>NUCLEOTIDE SEQUENCE [LARGE SCALE GENOMIC DNA]</scope>
    <source>
        <strain evidence="2 3">JCM 15481</strain>
    </source>
</reference>
<accession>A0ABN2ABK9</accession>
<dbReference type="RefSeq" id="WP_344296112.1">
    <property type="nucleotide sequence ID" value="NZ_BAAAPF010000564.1"/>
</dbReference>
<dbReference type="Proteomes" id="UP001500443">
    <property type="component" value="Unassembled WGS sequence"/>
</dbReference>
<keyword evidence="1" id="KW-1133">Transmembrane helix</keyword>